<dbReference type="EMBL" id="JAPDDP010000011">
    <property type="protein sequence ID" value="MDA0180345.1"/>
    <property type="molecule type" value="Genomic_DNA"/>
</dbReference>
<comment type="caution">
    <text evidence="1">The sequence shown here is derived from an EMBL/GenBank/DDBJ whole genome shotgun (WGS) entry which is preliminary data.</text>
</comment>
<organism evidence="1 2">
    <name type="scientific">Solirubrobacter phytolaccae</name>
    <dbReference type="NCBI Taxonomy" id="1404360"/>
    <lineage>
        <taxon>Bacteria</taxon>
        <taxon>Bacillati</taxon>
        <taxon>Actinomycetota</taxon>
        <taxon>Thermoleophilia</taxon>
        <taxon>Solirubrobacterales</taxon>
        <taxon>Solirubrobacteraceae</taxon>
        <taxon>Solirubrobacter</taxon>
    </lineage>
</organism>
<protein>
    <recommendedName>
        <fullName evidence="3">Asparagine synthase</fullName>
    </recommendedName>
</protein>
<evidence type="ECO:0000313" key="2">
    <source>
        <dbReference type="Proteomes" id="UP001147653"/>
    </source>
</evidence>
<dbReference type="AlphaFoldDB" id="A0A9X3N8G3"/>
<reference evidence="1" key="1">
    <citation type="submission" date="2022-10" db="EMBL/GenBank/DDBJ databases">
        <title>The WGS of Solirubrobacter phytolaccae KCTC 29190.</title>
        <authorList>
            <person name="Jiang Z."/>
        </authorList>
    </citation>
    <scope>NUCLEOTIDE SEQUENCE</scope>
    <source>
        <strain evidence="1">KCTC 29190</strain>
    </source>
</reference>
<sequence length="182" mass="19891">WPPTWVPARREPIAYPWLRAAGVATARRAAGAERAAEPLTVARRMAWYRSMRATATGTAALGRIAEDVGARIAHPLLDRTLWGAVAGATPAAGFARREDALRLTAGALLPEDLITRRTKAGFDRVFFSRHARAFVASWDGEGVPEAMVDPRALREHWASEVPDPHSYTLLQSAWLASAERGE</sequence>
<keyword evidence="2" id="KW-1185">Reference proteome</keyword>
<proteinExistence type="predicted"/>
<accession>A0A9X3N8G3</accession>
<gene>
    <name evidence="1" type="ORF">OJ997_08560</name>
</gene>
<evidence type="ECO:0008006" key="3">
    <source>
        <dbReference type="Google" id="ProtNLM"/>
    </source>
</evidence>
<dbReference type="Proteomes" id="UP001147653">
    <property type="component" value="Unassembled WGS sequence"/>
</dbReference>
<feature type="non-terminal residue" evidence="1">
    <location>
        <position position="1"/>
    </location>
</feature>
<name>A0A9X3N8G3_9ACTN</name>
<evidence type="ECO:0000313" key="1">
    <source>
        <dbReference type="EMBL" id="MDA0180345.1"/>
    </source>
</evidence>